<evidence type="ECO:0000313" key="3">
    <source>
        <dbReference type="Proteomes" id="UP000525652"/>
    </source>
</evidence>
<dbReference type="InterPro" id="IPR022265">
    <property type="entry name" value="CHP03790"/>
</dbReference>
<dbReference type="NCBIfam" id="TIGR03790">
    <property type="entry name" value="TIGR03790 family protein"/>
    <property type="match status" value="1"/>
</dbReference>
<gene>
    <name evidence="2" type="ORF">H5P30_01425</name>
</gene>
<evidence type="ECO:0000256" key="1">
    <source>
        <dbReference type="SAM" id="SignalP"/>
    </source>
</evidence>
<comment type="caution">
    <text evidence="2">The sequence shown here is derived from an EMBL/GenBank/DDBJ whole genome shotgun (WGS) entry which is preliminary data.</text>
</comment>
<sequence>MSRWIGFLLPLLSFLSPFIARAEIDPASVVIVANSSDPKSVDLAKYYAEKREVPAENIIALPMPAAETLSGMDFVEKIWDPLTETLIEEGWISGSVRNGRDDYTRQNVMVFGHKIGAMVVCKGVPLRVNHEKLFYSEADAKRLPKPFQTTRSSVDSELALLAAGPYRLAGPMRNPVYNEEDPSSFALEKVVRVSRLDGPSYAAAQRMIDSAIQAEKEGLKGRAYVDIGGPHKNGDKWLGEVAELLGGTDYDLDVDRGRPIMKASARFDAPALYFGWYTRSVAGVWKDLDVAVPPGAIAFHIHSFSATTVRKRNVGWSGPLIDRGVAATVGNVFEPYLEGTHNPVLFLDSLLKGKSLAEAAVRSNRFFSWQTVLFGDPLYRPFALPLEEQLKDIDPMNSFDQYVITREMNRLIREEGEEAAADYGKRKFMQCPGFALALKTATLLRTNGRSVEALDLLSPFRYSVNAAPDEIAVVVGIAEEFNYLGDTATALRLLEAMTNAPGAPLDLQLSVLQKAAEVAKDAGEYVKAEQFRQIYEQRKPPPPEPKKKS</sequence>
<dbReference type="Proteomes" id="UP000525652">
    <property type="component" value="Unassembled WGS sequence"/>
</dbReference>
<proteinExistence type="predicted"/>
<feature type="signal peptide" evidence="1">
    <location>
        <begin position="1"/>
        <end position="22"/>
    </location>
</feature>
<keyword evidence="1" id="KW-0732">Signal</keyword>
<evidence type="ECO:0000313" key="2">
    <source>
        <dbReference type="EMBL" id="MBC2600433.1"/>
    </source>
</evidence>
<feature type="chain" id="PRO_5030987333" evidence="1">
    <location>
        <begin position="23"/>
        <end position="549"/>
    </location>
</feature>
<keyword evidence="3" id="KW-1185">Reference proteome</keyword>
<dbReference type="EMBL" id="JACHVA010000019">
    <property type="protein sequence ID" value="MBC2600433.1"/>
    <property type="molecule type" value="Genomic_DNA"/>
</dbReference>
<accession>A0A7X1AWN7</accession>
<protein>
    <submittedName>
        <fullName evidence="2">TIGR03790 family protein</fullName>
    </submittedName>
</protein>
<organism evidence="2 3">
    <name type="scientific">Puniceicoccus vermicola</name>
    <dbReference type="NCBI Taxonomy" id="388746"/>
    <lineage>
        <taxon>Bacteria</taxon>
        <taxon>Pseudomonadati</taxon>
        <taxon>Verrucomicrobiota</taxon>
        <taxon>Opitutia</taxon>
        <taxon>Puniceicoccales</taxon>
        <taxon>Puniceicoccaceae</taxon>
        <taxon>Puniceicoccus</taxon>
    </lineage>
</organism>
<dbReference type="AlphaFoldDB" id="A0A7X1AWN7"/>
<name>A0A7X1AWN7_9BACT</name>
<dbReference type="RefSeq" id="WP_185691182.1">
    <property type="nucleotide sequence ID" value="NZ_JACHVA010000019.1"/>
</dbReference>
<reference evidence="2 3" key="1">
    <citation type="submission" date="2020-07" db="EMBL/GenBank/DDBJ databases">
        <authorList>
            <person name="Feng X."/>
        </authorList>
    </citation>
    <scope>NUCLEOTIDE SEQUENCE [LARGE SCALE GENOMIC DNA]</scope>
    <source>
        <strain evidence="2 3">JCM14086</strain>
    </source>
</reference>